<organism evidence="1 2">
    <name type="scientific">Nocardioides immobilis</name>
    <dbReference type="NCBI Taxonomy" id="2049295"/>
    <lineage>
        <taxon>Bacteria</taxon>
        <taxon>Bacillati</taxon>
        <taxon>Actinomycetota</taxon>
        <taxon>Actinomycetes</taxon>
        <taxon>Propionibacteriales</taxon>
        <taxon>Nocardioidaceae</taxon>
        <taxon>Nocardioides</taxon>
    </lineage>
</organism>
<dbReference type="OrthoDB" id="4741951at2"/>
<protein>
    <submittedName>
        <fullName evidence="1">Ferredoxin</fullName>
    </submittedName>
</protein>
<reference evidence="1 2" key="1">
    <citation type="submission" date="2018-09" db="EMBL/GenBank/DDBJ databases">
        <title>Genome sequencing of Nocardioides immobilis CCTCC AB 2017083 for comparison to Nocardioides silvaticus.</title>
        <authorList>
            <person name="Li C."/>
            <person name="Wang G."/>
        </authorList>
    </citation>
    <scope>NUCLEOTIDE SEQUENCE [LARGE SCALE GENOMIC DNA]</scope>
    <source>
        <strain evidence="1 2">CCTCC AB 2017083</strain>
    </source>
</reference>
<sequence length="64" mass="6794">MQVSVTDKCSGHGRCYTLAKGVYQDDEIGYNAAIGQTFEVGADRADEARLGAINCPEAAILISE</sequence>
<dbReference type="Proteomes" id="UP000283644">
    <property type="component" value="Unassembled WGS sequence"/>
</dbReference>
<dbReference type="AlphaFoldDB" id="A0A417Y0Z9"/>
<evidence type="ECO:0000313" key="1">
    <source>
        <dbReference type="EMBL" id="RHW26244.1"/>
    </source>
</evidence>
<dbReference type="RefSeq" id="WP_118926030.1">
    <property type="nucleotide sequence ID" value="NZ_QXGH01000018.1"/>
</dbReference>
<name>A0A417Y0Z9_9ACTN</name>
<dbReference type="EMBL" id="QXGH01000018">
    <property type="protein sequence ID" value="RHW26244.1"/>
    <property type="molecule type" value="Genomic_DNA"/>
</dbReference>
<evidence type="ECO:0000313" key="2">
    <source>
        <dbReference type="Proteomes" id="UP000283644"/>
    </source>
</evidence>
<dbReference type="SUPFAM" id="SSF54862">
    <property type="entry name" value="4Fe-4S ferredoxins"/>
    <property type="match status" value="1"/>
</dbReference>
<accession>A0A417Y0Z9</accession>
<gene>
    <name evidence="1" type="ORF">D0Z08_14830</name>
</gene>
<comment type="caution">
    <text evidence="1">The sequence shown here is derived from an EMBL/GenBank/DDBJ whole genome shotgun (WGS) entry which is preliminary data.</text>
</comment>
<keyword evidence="2" id="KW-1185">Reference proteome</keyword>
<dbReference type="Gene3D" id="3.30.70.20">
    <property type="match status" value="1"/>
</dbReference>
<proteinExistence type="predicted"/>
<dbReference type="Pfam" id="PF13459">
    <property type="entry name" value="Fer4_15"/>
    <property type="match status" value="1"/>
</dbReference>